<feature type="compositionally biased region" description="Basic and acidic residues" evidence="1">
    <location>
        <begin position="467"/>
        <end position="480"/>
    </location>
</feature>
<feature type="compositionally biased region" description="Polar residues" evidence="1">
    <location>
        <begin position="409"/>
        <end position="422"/>
    </location>
</feature>
<feature type="compositionally biased region" description="Basic and acidic residues" evidence="1">
    <location>
        <begin position="423"/>
        <end position="434"/>
    </location>
</feature>
<protein>
    <submittedName>
        <fullName evidence="2">Uncharacterized protein</fullName>
    </submittedName>
</protein>
<feature type="compositionally biased region" description="Polar residues" evidence="1">
    <location>
        <begin position="344"/>
        <end position="355"/>
    </location>
</feature>
<feature type="compositionally biased region" description="Basic and acidic residues" evidence="1">
    <location>
        <begin position="378"/>
        <end position="391"/>
    </location>
</feature>
<proteinExistence type="predicted"/>
<feature type="compositionally biased region" description="Basic and acidic residues" evidence="1">
    <location>
        <begin position="399"/>
        <end position="408"/>
    </location>
</feature>
<feature type="compositionally biased region" description="Acidic residues" evidence="1">
    <location>
        <begin position="303"/>
        <end position="324"/>
    </location>
</feature>
<accession>A0A316VAG7</accession>
<feature type="region of interest" description="Disordered" evidence="1">
    <location>
        <begin position="1"/>
        <end position="26"/>
    </location>
</feature>
<keyword evidence="3" id="KW-1185">Reference proteome</keyword>
<sequence>MSSSMMSLPIGRPPQDTSGPEKSAVRKAASSMLSFLLASPPYLPNDIKSKDVNRRHNLLSLYADDPEDYLVTDCYPSPKGHTPSRAIELLHQLREKVEQMGSSHYTDESSPLLTNVRFRTPESECILAAIDLGEEKEETLLTLIMRLEGDQEDSKDYKFDNLLPSDVVPEGWHESIQKAQEYLEKGKKNHLEVQKARSYSIVTTTSTIGTVDSAYSTASAGHRSEGDEDTSERDESLDNDVSFDDNFVRKGLPQTGINSDIHSPGTHDKEAIRPWPQKTDTENEKGPAEYYTDPKDFWAGTGDDNEDQDGDGDNDDSEHEESEEDRQRREQEEEERYWARYDNQDSGQNNQTGNSNHHDEEQQKADMLAGLVQNFDDFGLKTRNADGFERSQEEEEENHEQSEQRQSIDSDQNAMLINSTDTRYGEDLDEERPIRPKFNKSNSFVASQLEGSDQGQWNEEEELQSDQSERGSNNDHDTVTGHRGRNRSNPSQFDEAGGEQEINQEDALMHMHGGQHSEMEMEPEFMDEGDPQEMDDSIQPLGGYRDRNSNIFSPPSPSLHPSDTFLADNASDASMSVMRSTIQERQKPRSSMLFQLRSSKNNNMGGGNKRNGKESTAMRIEKMRNYRPTREATITTQQAHNESVRIGQRQRDYAVRIKKRNESIKMIIKGAWKLMDDRSSGNNSDDSNGDVGLEMMNENDFLRLAREAVRECVEERRG</sequence>
<evidence type="ECO:0000313" key="2">
    <source>
        <dbReference type="EMBL" id="PWN34244.1"/>
    </source>
</evidence>
<name>A0A316VAG7_9BASI</name>
<dbReference type="GeneID" id="37019644"/>
<dbReference type="STRING" id="1280837.A0A316VAG7"/>
<gene>
    <name evidence="2" type="ORF">FA14DRAFT_156911</name>
</gene>
<dbReference type="InParanoid" id="A0A316VAG7"/>
<feature type="compositionally biased region" description="Acidic residues" evidence="1">
    <location>
        <begin position="520"/>
        <end position="536"/>
    </location>
</feature>
<dbReference type="OrthoDB" id="3366973at2759"/>
<evidence type="ECO:0000313" key="3">
    <source>
        <dbReference type="Proteomes" id="UP000245771"/>
    </source>
</evidence>
<evidence type="ECO:0000256" key="1">
    <source>
        <dbReference type="SAM" id="MobiDB-lite"/>
    </source>
</evidence>
<dbReference type="AlphaFoldDB" id="A0A316VAG7"/>
<feature type="compositionally biased region" description="Basic and acidic residues" evidence="1">
    <location>
        <begin position="325"/>
        <end position="343"/>
    </location>
</feature>
<dbReference type="EMBL" id="KZ819604">
    <property type="protein sequence ID" value="PWN34244.1"/>
    <property type="molecule type" value="Genomic_DNA"/>
</dbReference>
<feature type="compositionally biased region" description="Basic and acidic residues" evidence="1">
    <location>
        <begin position="279"/>
        <end position="296"/>
    </location>
</feature>
<organism evidence="2 3">
    <name type="scientific">Meira miltonrushii</name>
    <dbReference type="NCBI Taxonomy" id="1280837"/>
    <lineage>
        <taxon>Eukaryota</taxon>
        <taxon>Fungi</taxon>
        <taxon>Dikarya</taxon>
        <taxon>Basidiomycota</taxon>
        <taxon>Ustilaginomycotina</taxon>
        <taxon>Exobasidiomycetes</taxon>
        <taxon>Exobasidiales</taxon>
        <taxon>Brachybasidiaceae</taxon>
        <taxon>Meira</taxon>
    </lineage>
</organism>
<dbReference type="Proteomes" id="UP000245771">
    <property type="component" value="Unassembled WGS sequence"/>
</dbReference>
<reference evidence="2 3" key="1">
    <citation type="journal article" date="2018" name="Mol. Biol. Evol.">
        <title>Broad Genomic Sampling Reveals a Smut Pathogenic Ancestry of the Fungal Clade Ustilaginomycotina.</title>
        <authorList>
            <person name="Kijpornyongpan T."/>
            <person name="Mondo S.J."/>
            <person name="Barry K."/>
            <person name="Sandor L."/>
            <person name="Lee J."/>
            <person name="Lipzen A."/>
            <person name="Pangilinan J."/>
            <person name="LaButti K."/>
            <person name="Hainaut M."/>
            <person name="Henrissat B."/>
            <person name="Grigoriev I.V."/>
            <person name="Spatafora J.W."/>
            <person name="Aime M.C."/>
        </authorList>
    </citation>
    <scope>NUCLEOTIDE SEQUENCE [LARGE SCALE GENOMIC DNA]</scope>
    <source>
        <strain evidence="2 3">MCA 3882</strain>
    </source>
</reference>
<feature type="compositionally biased region" description="Polar residues" evidence="1">
    <location>
        <begin position="439"/>
        <end position="457"/>
    </location>
</feature>
<feature type="region of interest" description="Disordered" evidence="1">
    <location>
        <begin position="216"/>
        <end position="567"/>
    </location>
</feature>
<dbReference type="RefSeq" id="XP_025354546.1">
    <property type="nucleotide sequence ID" value="XM_025497863.1"/>
</dbReference>
<feature type="region of interest" description="Disordered" evidence="1">
    <location>
        <begin position="583"/>
        <end position="613"/>
    </location>
</feature>
<feature type="compositionally biased region" description="Acidic residues" evidence="1">
    <location>
        <begin position="226"/>
        <end position="243"/>
    </location>
</feature>